<dbReference type="Gene3D" id="2.80.10.50">
    <property type="match status" value="2"/>
</dbReference>
<accession>A0A4R8V820</accession>
<dbReference type="InterPro" id="IPR035992">
    <property type="entry name" value="Ricin_B-like_lectins"/>
</dbReference>
<reference evidence="2 3" key="1">
    <citation type="submission" date="2019-03" db="EMBL/GenBank/DDBJ databases">
        <title>Genomics of glacier-inhabiting Cryobacterium strains.</title>
        <authorList>
            <person name="Liu Q."/>
            <person name="Xin Y.-H."/>
        </authorList>
    </citation>
    <scope>NUCLEOTIDE SEQUENCE [LARGE SCALE GENOMIC DNA]</scope>
    <source>
        <strain evidence="2 3">CGMCC 1.10440</strain>
    </source>
</reference>
<evidence type="ECO:0000313" key="3">
    <source>
        <dbReference type="Proteomes" id="UP000298488"/>
    </source>
</evidence>
<dbReference type="OrthoDB" id="3187421at2"/>
<dbReference type="SUPFAM" id="SSF50370">
    <property type="entry name" value="Ricin B-like lectins"/>
    <property type="match status" value="1"/>
</dbReference>
<dbReference type="AlphaFoldDB" id="A0A4R8V820"/>
<dbReference type="CDD" id="cd00161">
    <property type="entry name" value="beta-trefoil_Ricin-like"/>
    <property type="match status" value="1"/>
</dbReference>
<dbReference type="EMBL" id="SOFI01000003">
    <property type="protein sequence ID" value="TFB79291.1"/>
    <property type="molecule type" value="Genomic_DNA"/>
</dbReference>
<gene>
    <name evidence="2" type="ORF">E3N84_04015</name>
</gene>
<sequence length="570" mass="58830">MSDHRRGRRRRWGALHHGITAGLAVFLLLVGSGVSYAAWTRSTTATNTAGAATLGVSTTGFASNVFTFQNHQLSTTGSVTLTNTTVTQSMAVGTYSMTLGYTGDAALAAKLAVAVWPTTAPSGCPAVTTPPGTAVTGSWSTVATTVNPLTGSLAKNATASYCIRVTGAERGELASSTGVLSIQPSVSASLKVGNWIQSAGATTTQKTAWIFPAFGPTPNTWYQIVNQATLNCLDVYSASLTSGTGVIDYTCKTGNAVVDYNQEWSFARSAGDYYDITPRHDQTLRMDAVGSSTMALAAVDVETDNDSRLSQEWQLQAQPGSVYQLVNRNSGLCLQVNDTDVYVDAAEYAQTVCDGSAGQRYALVVKDVTLPSMTIACAPAAGGGVTLGWTGAAIDTYDFQSAPNGGNSWTSIGGAAPGSTAITVLPSSIPGADGQYTARALWLTNLLATTTLWKSTVGGSATLSCSAPATLQCVLTGSGSNTTVVFAFSPTAPQSFKLQVRSTATTWVDMMNGAYYSGTNSVTITGNPPLNLADGAYPVRAVTSGGSTIGTSQLVVSSRGSSANRQLTCS</sequence>
<dbReference type="Pfam" id="PF00652">
    <property type="entry name" value="Ricin_B_lectin"/>
    <property type="match status" value="1"/>
</dbReference>
<organism evidence="2 3">
    <name type="scientific">Terrimesophilobacter mesophilus</name>
    <dbReference type="NCBI Taxonomy" id="433647"/>
    <lineage>
        <taxon>Bacteria</taxon>
        <taxon>Bacillati</taxon>
        <taxon>Actinomycetota</taxon>
        <taxon>Actinomycetes</taxon>
        <taxon>Micrococcales</taxon>
        <taxon>Microbacteriaceae</taxon>
        <taxon>Terrimesophilobacter</taxon>
    </lineage>
</organism>
<dbReference type="RefSeq" id="WP_104095167.1">
    <property type="nucleotide sequence ID" value="NZ_JACHBP010000001.1"/>
</dbReference>
<protein>
    <recommendedName>
        <fullName evidence="1">Ricin B lectin domain-containing protein</fullName>
    </recommendedName>
</protein>
<comment type="caution">
    <text evidence="2">The sequence shown here is derived from an EMBL/GenBank/DDBJ whole genome shotgun (WGS) entry which is preliminary data.</text>
</comment>
<evidence type="ECO:0000259" key="1">
    <source>
        <dbReference type="Pfam" id="PF00652"/>
    </source>
</evidence>
<evidence type="ECO:0000313" key="2">
    <source>
        <dbReference type="EMBL" id="TFB79291.1"/>
    </source>
</evidence>
<dbReference type="InterPro" id="IPR000772">
    <property type="entry name" value="Ricin_B_lectin"/>
</dbReference>
<dbReference type="PROSITE" id="PS50231">
    <property type="entry name" value="RICIN_B_LECTIN"/>
    <property type="match status" value="1"/>
</dbReference>
<keyword evidence="3" id="KW-1185">Reference proteome</keyword>
<feature type="domain" description="Ricin B lectin" evidence="1">
    <location>
        <begin position="221"/>
        <end position="360"/>
    </location>
</feature>
<proteinExistence type="predicted"/>
<name>A0A4R8V820_9MICO</name>
<dbReference type="Proteomes" id="UP000298488">
    <property type="component" value="Unassembled WGS sequence"/>
</dbReference>